<dbReference type="GO" id="GO:0004061">
    <property type="term" value="F:arylformamidase activity"/>
    <property type="evidence" value="ECO:0007669"/>
    <property type="project" value="InterPro"/>
</dbReference>
<proteinExistence type="predicted"/>
<dbReference type="RefSeq" id="WP_089200348.1">
    <property type="nucleotide sequence ID" value="NZ_NHRJ02000006.1"/>
</dbReference>
<protein>
    <submittedName>
        <fullName evidence="1">Cyclase family protein</fullName>
    </submittedName>
</protein>
<organism evidence="1 2">
    <name type="scientific">Paenibacillus xerothermodurans</name>
    <dbReference type="NCBI Taxonomy" id="1977292"/>
    <lineage>
        <taxon>Bacteria</taxon>
        <taxon>Bacillati</taxon>
        <taxon>Bacillota</taxon>
        <taxon>Bacilli</taxon>
        <taxon>Bacillales</taxon>
        <taxon>Paenibacillaceae</taxon>
        <taxon>Paenibacillus</taxon>
    </lineage>
</organism>
<dbReference type="AlphaFoldDB" id="A0A2W1NMB0"/>
<dbReference type="InterPro" id="IPR037175">
    <property type="entry name" value="KFase_sf"/>
</dbReference>
<dbReference type="GO" id="GO:0019441">
    <property type="term" value="P:L-tryptophan catabolic process to kynurenine"/>
    <property type="evidence" value="ECO:0007669"/>
    <property type="project" value="InterPro"/>
</dbReference>
<dbReference type="InterPro" id="IPR007325">
    <property type="entry name" value="KFase/CYL"/>
</dbReference>
<dbReference type="PANTHER" id="PTHR31118">
    <property type="entry name" value="CYCLASE-LIKE PROTEIN 2"/>
    <property type="match status" value="1"/>
</dbReference>
<dbReference type="PANTHER" id="PTHR31118:SF12">
    <property type="entry name" value="CYCLASE-LIKE PROTEIN 2"/>
    <property type="match status" value="1"/>
</dbReference>
<name>A0A2W1NMB0_PAEXE</name>
<comment type="caution">
    <text evidence="1">The sequence shown here is derived from an EMBL/GenBank/DDBJ whole genome shotgun (WGS) entry which is preliminary data.</text>
</comment>
<dbReference type="OrthoDB" id="9796085at2"/>
<dbReference type="EMBL" id="NHRJ02000006">
    <property type="protein sequence ID" value="PZE20595.1"/>
    <property type="molecule type" value="Genomic_DNA"/>
</dbReference>
<evidence type="ECO:0000313" key="1">
    <source>
        <dbReference type="EMBL" id="PZE20595.1"/>
    </source>
</evidence>
<dbReference type="Pfam" id="PF04199">
    <property type="entry name" value="Cyclase"/>
    <property type="match status" value="1"/>
</dbReference>
<dbReference type="SUPFAM" id="SSF102198">
    <property type="entry name" value="Putative cyclase"/>
    <property type="match status" value="1"/>
</dbReference>
<evidence type="ECO:0000313" key="2">
    <source>
        <dbReference type="Proteomes" id="UP000214746"/>
    </source>
</evidence>
<keyword evidence="2" id="KW-1185">Reference proteome</keyword>
<dbReference type="Gene3D" id="3.50.30.50">
    <property type="entry name" value="Putative cyclase"/>
    <property type="match status" value="1"/>
</dbReference>
<reference evidence="1" key="1">
    <citation type="submission" date="2018-06" db="EMBL/GenBank/DDBJ databases">
        <title>Paenibacillus xerothermodurans sp. nov. an extremely dry heat resistant spore forming bacterium isolated from the soil of Cape Canaveral, Florida.</title>
        <authorList>
            <person name="Seuylemezian A."/>
            <person name="Kaur N."/>
            <person name="Patil P."/>
            <person name="Patil P."/>
            <person name="Mayilraj S."/>
            <person name="Vaishampayan P."/>
        </authorList>
    </citation>
    <scope>NUCLEOTIDE SEQUENCE [LARGE SCALE GENOMIC DNA]</scope>
    <source>
        <strain evidence="1">ATCC 27380</strain>
    </source>
</reference>
<sequence>MTKYKTLHDLLTQMQVIELSHTLEEHIPIWPTHSRYQHTLWHSYWHGDEAVNYQILINEHNGTHVDAPAHFIREGPAHVWINQMPIRTFFGPCTVLDLSFIGSLGVVEGGHIQEWEQEHGAIDAGDVVLIHLGWSKYWKKRPDDKQFVQDWPGIGKSAAEYLTEKKIKMIGVDTLAIDVFGSTDNPAHHTFLGSQIPIMENLNNLDKMPTRAYFIALPLPIAEGSGSPIRAVAFC</sequence>
<accession>A0A2W1NMB0</accession>
<dbReference type="Proteomes" id="UP000214746">
    <property type="component" value="Unassembled WGS sequence"/>
</dbReference>
<gene>
    <name evidence="1" type="ORF">CBW46_012570</name>
</gene>